<organism evidence="2 3">
    <name type="scientific">Albidovulum aquaemixtae</name>
    <dbReference type="NCBI Taxonomy" id="1542388"/>
    <lineage>
        <taxon>Bacteria</taxon>
        <taxon>Pseudomonadati</taxon>
        <taxon>Pseudomonadota</taxon>
        <taxon>Alphaproteobacteria</taxon>
        <taxon>Rhodobacterales</taxon>
        <taxon>Paracoccaceae</taxon>
        <taxon>Albidovulum</taxon>
    </lineage>
</organism>
<keyword evidence="2" id="KW-0489">Methyltransferase</keyword>
<evidence type="ECO:0000313" key="3">
    <source>
        <dbReference type="Proteomes" id="UP000244924"/>
    </source>
</evidence>
<keyword evidence="3" id="KW-1185">Reference proteome</keyword>
<dbReference type="InterPro" id="IPR013216">
    <property type="entry name" value="Methyltransf_11"/>
</dbReference>
<protein>
    <submittedName>
        <fullName evidence="2">Demethylrebeccamycin-D-glucose O-methyltransferase</fullName>
        <ecNumber evidence="2">2.1.1.164</ecNumber>
    </submittedName>
</protein>
<dbReference type="RefSeq" id="WP_219929221.1">
    <property type="nucleotide sequence ID" value="NZ_OMOQ01000004.1"/>
</dbReference>
<keyword evidence="2" id="KW-0808">Transferase</keyword>
<name>A0A2R8BMN5_9RHOB</name>
<dbReference type="GO" id="GO:0102082">
    <property type="term" value="F:demethylrebeccamycin--D-glucose O-methyltransferase activity"/>
    <property type="evidence" value="ECO:0007669"/>
    <property type="project" value="UniProtKB-EC"/>
</dbReference>
<feature type="domain" description="Methyltransferase type 11" evidence="1">
    <location>
        <begin position="54"/>
        <end position="147"/>
    </location>
</feature>
<sequence>MTTMTTPTVDLAAVKEKQRAAWGAGDYAVIGTTLQIVGEELCEAIDLRAGTKVLDVAAGNGNATLAAARRFCEVTSTDYVQALLDRSRRRAEAERLDVTYQIADAEALPFADGSFDTVLSTFGVMFTPDQAMAASELARVCRTGGTIGMANWTADGFIGQVFKTLGKHIAPAPGVQSPARWGDEGVLRELFSDKVSDIQIVEKEFVFRYRSAAHFLDVFRTYYGPLNRAFLALGEKGDALRSDLEALIARFNVAGRDGFVVPSTYAEVRIRK</sequence>
<dbReference type="Gene3D" id="3.40.50.150">
    <property type="entry name" value="Vaccinia Virus protein VP39"/>
    <property type="match status" value="1"/>
</dbReference>
<dbReference type="PANTHER" id="PTHR43591">
    <property type="entry name" value="METHYLTRANSFERASE"/>
    <property type="match status" value="1"/>
</dbReference>
<evidence type="ECO:0000313" key="2">
    <source>
        <dbReference type="EMBL" id="SPH24692.1"/>
    </source>
</evidence>
<dbReference type="CDD" id="cd02440">
    <property type="entry name" value="AdoMet_MTases"/>
    <property type="match status" value="1"/>
</dbReference>
<dbReference type="AlphaFoldDB" id="A0A2R8BMN5"/>
<dbReference type="EMBL" id="OMOQ01000004">
    <property type="protein sequence ID" value="SPH24692.1"/>
    <property type="molecule type" value="Genomic_DNA"/>
</dbReference>
<dbReference type="InterPro" id="IPR029063">
    <property type="entry name" value="SAM-dependent_MTases_sf"/>
</dbReference>
<evidence type="ECO:0000259" key="1">
    <source>
        <dbReference type="Pfam" id="PF08241"/>
    </source>
</evidence>
<dbReference type="SUPFAM" id="SSF53335">
    <property type="entry name" value="S-adenosyl-L-methionine-dependent methyltransferases"/>
    <property type="match status" value="1"/>
</dbReference>
<dbReference type="GO" id="GO:0032259">
    <property type="term" value="P:methylation"/>
    <property type="evidence" value="ECO:0007669"/>
    <property type="project" value="UniProtKB-KW"/>
</dbReference>
<reference evidence="2 3" key="1">
    <citation type="submission" date="2018-03" db="EMBL/GenBank/DDBJ databases">
        <authorList>
            <person name="Keele B.F."/>
        </authorList>
    </citation>
    <scope>NUCLEOTIDE SEQUENCE [LARGE SCALE GENOMIC DNA]</scope>
    <source>
        <strain evidence="2 3">CECT 8626</strain>
    </source>
</reference>
<dbReference type="Proteomes" id="UP000244924">
    <property type="component" value="Unassembled WGS sequence"/>
</dbReference>
<dbReference type="PANTHER" id="PTHR43591:SF24">
    <property type="entry name" value="2-METHOXY-6-POLYPRENYL-1,4-BENZOQUINOL METHYLASE, MITOCHONDRIAL"/>
    <property type="match status" value="1"/>
</dbReference>
<dbReference type="EC" id="2.1.1.164" evidence="2"/>
<dbReference type="GO" id="GO:0008757">
    <property type="term" value="F:S-adenosylmethionine-dependent methyltransferase activity"/>
    <property type="evidence" value="ECO:0007669"/>
    <property type="project" value="InterPro"/>
</dbReference>
<dbReference type="Pfam" id="PF08241">
    <property type="entry name" value="Methyltransf_11"/>
    <property type="match status" value="1"/>
</dbReference>
<proteinExistence type="predicted"/>
<accession>A0A2R8BMN5</accession>
<gene>
    <name evidence="2" type="primary">rebM_2</name>
    <name evidence="2" type="ORF">DEA8626_03728</name>
</gene>